<comment type="similarity">
    <text evidence="3">Belongs to the CcmC/CycZ/HelC family.</text>
</comment>
<dbReference type="GO" id="GO:0005886">
    <property type="term" value="C:plasma membrane"/>
    <property type="evidence" value="ECO:0007669"/>
    <property type="project" value="TreeGrafter"/>
</dbReference>
<evidence type="ECO:0000256" key="8">
    <source>
        <dbReference type="ARBA" id="ARBA00023136"/>
    </source>
</evidence>
<name>A0A1L6MZ68_9BACT</name>
<dbReference type="PRINTS" id="PR01386">
    <property type="entry name" value="CCMCBIOGNSIS"/>
</dbReference>
<dbReference type="PANTHER" id="PTHR30071">
    <property type="entry name" value="HEME EXPORTER PROTEIN C"/>
    <property type="match status" value="1"/>
</dbReference>
<evidence type="ECO:0000256" key="5">
    <source>
        <dbReference type="ARBA" id="ARBA00022692"/>
    </source>
</evidence>
<dbReference type="KEGG" id="pabo:BCY86_04625"/>
<dbReference type="GO" id="GO:0017004">
    <property type="term" value="P:cytochrome complex assembly"/>
    <property type="evidence" value="ECO:0007669"/>
    <property type="project" value="UniProtKB-KW"/>
</dbReference>
<evidence type="ECO:0000259" key="11">
    <source>
        <dbReference type="Pfam" id="PF01578"/>
    </source>
</evidence>
<keyword evidence="9" id="KW-0175">Coiled coil</keyword>
<keyword evidence="7 10" id="KW-1133">Transmembrane helix</keyword>
<evidence type="ECO:0000256" key="3">
    <source>
        <dbReference type="ARBA" id="ARBA00005840"/>
    </source>
</evidence>
<evidence type="ECO:0000256" key="2">
    <source>
        <dbReference type="ARBA" id="ARBA00004141"/>
    </source>
</evidence>
<evidence type="ECO:0000313" key="12">
    <source>
        <dbReference type="EMBL" id="APS00891.1"/>
    </source>
</evidence>
<keyword evidence="13" id="KW-1185">Reference proteome</keyword>
<comment type="function">
    <text evidence="1">Required for the export of heme to the periplasm for the biogenesis of c-type cytochromes.</text>
</comment>
<dbReference type="AlphaFoldDB" id="A0A1L6MZ68"/>
<reference evidence="12 13" key="1">
    <citation type="submission" date="2016-08" db="EMBL/GenBank/DDBJ databases">
        <title>Identification and validation of antigenic proteins from Pajaroellobacter abortibovis using de-novo genome sequence assembly and reverse vaccinology.</title>
        <authorList>
            <person name="Welly B.T."/>
            <person name="Miller M.R."/>
            <person name="Stott J.L."/>
            <person name="Blanchard M.T."/>
            <person name="Islas-Trejo A.D."/>
            <person name="O'Rourke S.M."/>
            <person name="Young A.E."/>
            <person name="Medrano J.F."/>
            <person name="Van Eenennaam A.L."/>
        </authorList>
    </citation>
    <scope>NUCLEOTIDE SEQUENCE [LARGE SCALE GENOMIC DNA]</scope>
    <source>
        <strain evidence="12 13">BTF92-0548A/99-0131</strain>
    </source>
</reference>
<dbReference type="GO" id="GO:0020037">
    <property type="term" value="F:heme binding"/>
    <property type="evidence" value="ECO:0007669"/>
    <property type="project" value="InterPro"/>
</dbReference>
<dbReference type="EMBL" id="CP016908">
    <property type="protein sequence ID" value="APS00891.1"/>
    <property type="molecule type" value="Genomic_DNA"/>
</dbReference>
<proteinExistence type="inferred from homology"/>
<dbReference type="GO" id="GO:0015232">
    <property type="term" value="F:heme transmembrane transporter activity"/>
    <property type="evidence" value="ECO:0007669"/>
    <property type="project" value="InterPro"/>
</dbReference>
<feature type="coiled-coil region" evidence="9">
    <location>
        <begin position="213"/>
        <end position="240"/>
    </location>
</feature>
<keyword evidence="5 10" id="KW-0812">Transmembrane</keyword>
<feature type="transmembrane region" description="Helical" evidence="10">
    <location>
        <begin position="90"/>
        <end position="110"/>
    </location>
</feature>
<keyword evidence="8 10" id="KW-0472">Membrane</keyword>
<dbReference type="STRING" id="1882918.BCY86_04625"/>
<evidence type="ECO:0000313" key="13">
    <source>
        <dbReference type="Proteomes" id="UP000185544"/>
    </source>
</evidence>
<feature type="transmembrane region" description="Helical" evidence="10">
    <location>
        <begin position="15"/>
        <end position="37"/>
    </location>
</feature>
<comment type="subcellular location">
    <subcellularLocation>
        <location evidence="2">Membrane</location>
        <topology evidence="2">Multi-pass membrane protein</topology>
    </subcellularLocation>
</comment>
<evidence type="ECO:0000256" key="7">
    <source>
        <dbReference type="ARBA" id="ARBA00022989"/>
    </source>
</evidence>
<dbReference type="InterPro" id="IPR002541">
    <property type="entry name" value="Cyt_c_assembly"/>
</dbReference>
<evidence type="ECO:0000256" key="1">
    <source>
        <dbReference type="ARBA" id="ARBA00002442"/>
    </source>
</evidence>
<keyword evidence="6" id="KW-0201">Cytochrome c-type biogenesis</keyword>
<dbReference type="PANTHER" id="PTHR30071:SF1">
    <property type="entry name" value="CYTOCHROME B_B6 PROTEIN-RELATED"/>
    <property type="match status" value="1"/>
</dbReference>
<evidence type="ECO:0000256" key="9">
    <source>
        <dbReference type="SAM" id="Coils"/>
    </source>
</evidence>
<accession>A0A1L6MZ68</accession>
<feature type="transmembrane region" description="Helical" evidence="10">
    <location>
        <begin position="57"/>
        <end position="78"/>
    </location>
</feature>
<dbReference type="InterPro" id="IPR045062">
    <property type="entry name" value="Cyt_c_biogenesis_CcsA/CcmC"/>
</dbReference>
<feature type="transmembrane region" description="Helical" evidence="10">
    <location>
        <begin position="197"/>
        <end position="216"/>
    </location>
</feature>
<organism evidence="12 13">
    <name type="scientific">Pajaroellobacter abortibovis</name>
    <dbReference type="NCBI Taxonomy" id="1882918"/>
    <lineage>
        <taxon>Bacteria</taxon>
        <taxon>Pseudomonadati</taxon>
        <taxon>Myxococcota</taxon>
        <taxon>Polyangia</taxon>
        <taxon>Polyangiales</taxon>
        <taxon>Polyangiaceae</taxon>
    </lineage>
</organism>
<dbReference type="Pfam" id="PF01578">
    <property type="entry name" value="Cytochrom_C_asm"/>
    <property type="match status" value="1"/>
</dbReference>
<dbReference type="InterPro" id="IPR003557">
    <property type="entry name" value="Cyt_c_biogenesis_CcmC"/>
</dbReference>
<feature type="transmembrane region" description="Helical" evidence="10">
    <location>
        <begin position="152"/>
        <end position="172"/>
    </location>
</feature>
<protein>
    <recommendedName>
        <fullName evidence="4">Heme exporter protein C</fullName>
    </recommendedName>
</protein>
<evidence type="ECO:0000256" key="4">
    <source>
        <dbReference type="ARBA" id="ARBA00016463"/>
    </source>
</evidence>
<evidence type="ECO:0000256" key="6">
    <source>
        <dbReference type="ARBA" id="ARBA00022748"/>
    </source>
</evidence>
<evidence type="ECO:0000256" key="10">
    <source>
        <dbReference type="SAM" id="Phobius"/>
    </source>
</evidence>
<gene>
    <name evidence="12" type="ORF">BCY86_04625</name>
</gene>
<feature type="domain" description="Cytochrome c assembly protein" evidence="11">
    <location>
        <begin position="21"/>
        <end position="177"/>
    </location>
</feature>
<sequence length="242" mass="27168">MLFSSSSRTGQKQELFLYVLVGATILSFLSAIHLVFLSAPTERTMGIVQKIFYFHVPSAYCMYLGAFFCLLGSIGYFLQPHQHWDALGQTGAEISVVFGSIVLVTGPLWAAKAWGYYWTWDPRLTTSLLSMLIYVTYLGFRSLVEESEIERRFAAALGILGAANIPIIHFSVRKWSGQHPTVITSTGGGLHHPSMKLALSISFLAFTLLAFLILWIRLRVEQLKSECKQLEEKIMMYLGLSE</sequence>
<dbReference type="Proteomes" id="UP000185544">
    <property type="component" value="Chromosome"/>
</dbReference>